<feature type="domain" description="YjeF C-terminal" evidence="18">
    <location>
        <begin position="266"/>
        <end position="501"/>
    </location>
</feature>
<organism evidence="20 21">
    <name type="scientific">Porphyromonas somerae</name>
    <dbReference type="NCBI Taxonomy" id="322095"/>
    <lineage>
        <taxon>Bacteria</taxon>
        <taxon>Pseudomonadati</taxon>
        <taxon>Bacteroidota</taxon>
        <taxon>Bacteroidia</taxon>
        <taxon>Bacteroidales</taxon>
        <taxon>Porphyromonadaceae</taxon>
        <taxon>Porphyromonas</taxon>
    </lineage>
</organism>
<dbReference type="InterPro" id="IPR036652">
    <property type="entry name" value="YjeF_N_dom_sf"/>
</dbReference>
<dbReference type="RefSeq" id="WP_060936191.1">
    <property type="nucleotide sequence ID" value="NZ_KQ960466.1"/>
</dbReference>
<comment type="catalytic activity">
    <reaction evidence="15 17">
        <text>(6S)-NADHX + ADP = AMP + phosphate + NADH + H(+)</text>
        <dbReference type="Rhea" id="RHEA:32223"/>
        <dbReference type="ChEBI" id="CHEBI:15378"/>
        <dbReference type="ChEBI" id="CHEBI:43474"/>
        <dbReference type="ChEBI" id="CHEBI:57945"/>
        <dbReference type="ChEBI" id="CHEBI:64074"/>
        <dbReference type="ChEBI" id="CHEBI:456215"/>
        <dbReference type="ChEBI" id="CHEBI:456216"/>
        <dbReference type="EC" id="4.2.1.136"/>
    </reaction>
</comment>
<dbReference type="OrthoDB" id="9806925at2"/>
<dbReference type="PROSITE" id="PS51385">
    <property type="entry name" value="YJEF_N"/>
    <property type="match status" value="1"/>
</dbReference>
<evidence type="ECO:0000259" key="19">
    <source>
        <dbReference type="PROSITE" id="PS51385"/>
    </source>
</evidence>
<evidence type="ECO:0000313" key="20">
    <source>
        <dbReference type="EMBL" id="KXB72795.1"/>
    </source>
</evidence>
<comment type="catalytic activity">
    <reaction evidence="16 17">
        <text>(6S)-NADPHX + ADP = AMP + phosphate + NADPH + H(+)</text>
        <dbReference type="Rhea" id="RHEA:32235"/>
        <dbReference type="ChEBI" id="CHEBI:15378"/>
        <dbReference type="ChEBI" id="CHEBI:43474"/>
        <dbReference type="ChEBI" id="CHEBI:57783"/>
        <dbReference type="ChEBI" id="CHEBI:64076"/>
        <dbReference type="ChEBI" id="CHEBI:456215"/>
        <dbReference type="ChEBI" id="CHEBI:456216"/>
        <dbReference type="EC" id="4.2.1.136"/>
    </reaction>
</comment>
<dbReference type="Gene3D" id="3.40.50.10260">
    <property type="entry name" value="YjeF N-terminal domain"/>
    <property type="match status" value="1"/>
</dbReference>
<comment type="function">
    <text evidence="14 17">Bifunctional enzyme that catalyzes the epimerization of the S- and R-forms of NAD(P)HX and the dehydration of the S-form of NAD(P)HX at the expense of ADP, which is converted to AMP. This allows the repair of both epimers of NAD(P)HX, a damaged form of NAD(P)H that is a result of enzymatic or heat-dependent hydration.</text>
</comment>
<dbReference type="PATRIC" id="fig|322095.3.peg.2187"/>
<comment type="cofactor">
    <cofactor evidence="17">
        <name>K(+)</name>
        <dbReference type="ChEBI" id="CHEBI:29103"/>
    </cofactor>
    <text evidence="17">Binds 1 potassium ion per subunit.</text>
</comment>
<evidence type="ECO:0000256" key="8">
    <source>
        <dbReference type="ARBA" id="ARBA00022857"/>
    </source>
</evidence>
<dbReference type="AlphaFoldDB" id="A0A134AYN1"/>
<dbReference type="SUPFAM" id="SSF64153">
    <property type="entry name" value="YjeF N-terminal domain-like"/>
    <property type="match status" value="1"/>
</dbReference>
<keyword evidence="12 17" id="KW-0456">Lyase</keyword>
<dbReference type="EC" id="4.2.1.136" evidence="17"/>
<dbReference type="GO" id="GO:0005524">
    <property type="term" value="F:ATP binding"/>
    <property type="evidence" value="ECO:0007669"/>
    <property type="project" value="UniProtKB-UniRule"/>
</dbReference>
<keyword evidence="21" id="KW-1185">Reference proteome</keyword>
<evidence type="ECO:0000256" key="12">
    <source>
        <dbReference type="ARBA" id="ARBA00023239"/>
    </source>
</evidence>
<keyword evidence="9 17" id="KW-0630">Potassium</keyword>
<comment type="similarity">
    <text evidence="3 17">In the N-terminal section; belongs to the NnrE/AIBP family.</text>
</comment>
<keyword evidence="13" id="KW-0511">Multifunctional enzyme</keyword>
<dbReference type="PANTHER" id="PTHR12592:SF0">
    <property type="entry name" value="ATP-DEPENDENT (S)-NAD(P)H-HYDRATE DEHYDRATASE"/>
    <property type="match status" value="1"/>
</dbReference>
<dbReference type="InterPro" id="IPR030677">
    <property type="entry name" value="Nnr"/>
</dbReference>
<comment type="catalytic activity">
    <reaction evidence="1 17">
        <text>(6R)-NADHX = (6S)-NADHX</text>
        <dbReference type="Rhea" id="RHEA:32215"/>
        <dbReference type="ChEBI" id="CHEBI:64074"/>
        <dbReference type="ChEBI" id="CHEBI:64075"/>
        <dbReference type="EC" id="5.1.99.6"/>
    </reaction>
</comment>
<keyword evidence="6 17" id="KW-0547">Nucleotide-binding</keyword>
<name>A0A134AYN1_9PORP</name>
<evidence type="ECO:0000256" key="14">
    <source>
        <dbReference type="ARBA" id="ARBA00025153"/>
    </source>
</evidence>
<proteinExistence type="inferred from homology"/>
<evidence type="ECO:0000256" key="4">
    <source>
        <dbReference type="ARBA" id="ARBA00009524"/>
    </source>
</evidence>
<sequence length="504" mass="54935">MQKIYSGKQLDILYAQAAQLDKLSAQDHIERAAVAFERELLRHYSLGGRSIYVFAGAGRCGAYALSIAQTLSRRGHTVFAYLFYRGGKLSPECEAVRERLPRDTFRLEEVFTDFTPPKIASGDLIIDGLFGADLQTPLSAGYIELVKFLNESSAPIVSIEIPSGLFAEDNSGNKLDNVICAERTIAFDSPKLAFFFRENEPYVGAWSCLSLGISPQAQHGIDTAYYHVQDAALSLALQKRPRFSIELPREKALLLTYVKGHIGKTLLSARAAFRAGCSELHALVPTEEALSLSLTLPELTVHTPSDEAKLLTGINAYRTVVIGEGFGTDEEALHLLESLLTPSYSRPFLLEGDGIALLSSDRKLLKKLPKNSILIASHLEMDAMFGDFRSDRERLERALELARECDIYVILRGTYSAVCAPTGTAFFDTTGNTGLQTQGASNVLAGVIAGLLGQGYQSITAAVLGLHLVGLSAELYAGRYSERSLTATSLIDLLGEAYHQLEAK</sequence>
<comment type="similarity">
    <text evidence="4 17">In the C-terminal section; belongs to the NnrD/CARKD family.</text>
</comment>
<dbReference type="SUPFAM" id="SSF53613">
    <property type="entry name" value="Ribokinase-like"/>
    <property type="match status" value="1"/>
</dbReference>
<evidence type="ECO:0000259" key="18">
    <source>
        <dbReference type="PROSITE" id="PS51383"/>
    </source>
</evidence>
<evidence type="ECO:0000256" key="17">
    <source>
        <dbReference type="PIRNR" id="PIRNR017184"/>
    </source>
</evidence>
<dbReference type="PROSITE" id="PS51383">
    <property type="entry name" value="YJEF_C_3"/>
    <property type="match status" value="1"/>
</dbReference>
<evidence type="ECO:0000313" key="21">
    <source>
        <dbReference type="Proteomes" id="UP000070224"/>
    </source>
</evidence>
<evidence type="ECO:0000256" key="13">
    <source>
        <dbReference type="ARBA" id="ARBA00023268"/>
    </source>
</evidence>
<evidence type="ECO:0000256" key="7">
    <source>
        <dbReference type="ARBA" id="ARBA00022840"/>
    </source>
</evidence>
<dbReference type="CDD" id="cd01171">
    <property type="entry name" value="YXKO-related"/>
    <property type="match status" value="1"/>
</dbReference>
<keyword evidence="8 17" id="KW-0521">NADP</keyword>
<reference evidence="21" key="1">
    <citation type="submission" date="2016-01" db="EMBL/GenBank/DDBJ databases">
        <authorList>
            <person name="Mitreva M."/>
            <person name="Pepin K.H."/>
            <person name="Mihindukulasuriya K.A."/>
            <person name="Fulton R."/>
            <person name="Fronick C."/>
            <person name="O'Laughlin M."/>
            <person name="Miner T."/>
            <person name="Herter B."/>
            <person name="Rosa B.A."/>
            <person name="Cordes M."/>
            <person name="Tomlinson C."/>
            <person name="Wollam A."/>
            <person name="Palsikar V.B."/>
            <person name="Mardis E.R."/>
            <person name="Wilson R.K."/>
        </authorList>
    </citation>
    <scope>NUCLEOTIDE SEQUENCE [LARGE SCALE GENOMIC DNA]</scope>
    <source>
        <strain evidence="21">KA00683</strain>
    </source>
</reference>
<dbReference type="InterPro" id="IPR000631">
    <property type="entry name" value="CARKD"/>
</dbReference>
<dbReference type="Pfam" id="PF01256">
    <property type="entry name" value="Carb_kinase"/>
    <property type="match status" value="1"/>
</dbReference>
<accession>A0A134AYN1</accession>
<dbReference type="InterPro" id="IPR029056">
    <property type="entry name" value="Ribokinase-like"/>
</dbReference>
<comment type="caution">
    <text evidence="20">The sequence shown here is derived from an EMBL/GenBank/DDBJ whole genome shotgun (WGS) entry which is preliminary data.</text>
</comment>
<evidence type="ECO:0000256" key="16">
    <source>
        <dbReference type="ARBA" id="ARBA00049209"/>
    </source>
</evidence>
<evidence type="ECO:0000256" key="11">
    <source>
        <dbReference type="ARBA" id="ARBA00023235"/>
    </source>
</evidence>
<dbReference type="Pfam" id="PF03853">
    <property type="entry name" value="YjeF_N"/>
    <property type="match status" value="1"/>
</dbReference>
<feature type="domain" description="YjeF N-terminal" evidence="19">
    <location>
        <begin position="7"/>
        <end position="219"/>
    </location>
</feature>
<protein>
    <recommendedName>
        <fullName evidence="17">Bifunctional NAD(P)H-hydrate repair enzyme</fullName>
    </recommendedName>
    <alternativeName>
        <fullName evidence="17">Nicotinamide nucleotide repair protein</fullName>
    </alternativeName>
    <domain>
        <recommendedName>
            <fullName evidence="17">ADP-dependent (S)-NAD(P)H-hydrate dehydratase</fullName>
            <ecNumber evidence="17">4.2.1.136</ecNumber>
        </recommendedName>
        <alternativeName>
            <fullName evidence="17">ADP-dependent NAD(P)HX dehydratase</fullName>
        </alternativeName>
    </domain>
    <domain>
        <recommendedName>
            <fullName evidence="17">NAD(P)H-hydrate epimerase</fullName>
            <ecNumber evidence="17">5.1.99.6</ecNumber>
        </recommendedName>
    </domain>
</protein>
<keyword evidence="11 17" id="KW-0413">Isomerase</keyword>
<evidence type="ECO:0000256" key="15">
    <source>
        <dbReference type="ARBA" id="ARBA00048238"/>
    </source>
</evidence>
<evidence type="ECO:0000256" key="3">
    <source>
        <dbReference type="ARBA" id="ARBA00006001"/>
    </source>
</evidence>
<keyword evidence="7 17" id="KW-0067">ATP-binding</keyword>
<evidence type="ECO:0000256" key="1">
    <source>
        <dbReference type="ARBA" id="ARBA00000013"/>
    </source>
</evidence>
<dbReference type="STRING" id="322095.HMPREF3185_02207"/>
<dbReference type="GO" id="GO:0052856">
    <property type="term" value="F:NAD(P)HX epimerase activity"/>
    <property type="evidence" value="ECO:0007669"/>
    <property type="project" value="UniProtKB-EC"/>
</dbReference>
<dbReference type="Proteomes" id="UP000070224">
    <property type="component" value="Unassembled WGS sequence"/>
</dbReference>
<keyword evidence="10 17" id="KW-0520">NAD</keyword>
<evidence type="ECO:0000256" key="5">
    <source>
        <dbReference type="ARBA" id="ARBA00022723"/>
    </source>
</evidence>
<evidence type="ECO:0000256" key="10">
    <source>
        <dbReference type="ARBA" id="ARBA00023027"/>
    </source>
</evidence>
<dbReference type="PIRSF" id="PIRSF017184">
    <property type="entry name" value="Nnr"/>
    <property type="match status" value="1"/>
</dbReference>
<gene>
    <name evidence="20" type="ORF">HMPREF3185_02207</name>
</gene>
<evidence type="ECO:0000256" key="6">
    <source>
        <dbReference type="ARBA" id="ARBA00022741"/>
    </source>
</evidence>
<dbReference type="PANTHER" id="PTHR12592">
    <property type="entry name" value="ATP-DEPENDENT (S)-NAD(P)H-HYDRATE DEHYDRATASE FAMILY MEMBER"/>
    <property type="match status" value="1"/>
</dbReference>
<comment type="catalytic activity">
    <reaction evidence="2 17">
        <text>(6R)-NADPHX = (6S)-NADPHX</text>
        <dbReference type="Rhea" id="RHEA:32227"/>
        <dbReference type="ChEBI" id="CHEBI:64076"/>
        <dbReference type="ChEBI" id="CHEBI:64077"/>
        <dbReference type="EC" id="5.1.99.6"/>
    </reaction>
</comment>
<dbReference type="InterPro" id="IPR004443">
    <property type="entry name" value="YjeF_N_dom"/>
</dbReference>
<evidence type="ECO:0000256" key="9">
    <source>
        <dbReference type="ARBA" id="ARBA00022958"/>
    </source>
</evidence>
<evidence type="ECO:0000256" key="2">
    <source>
        <dbReference type="ARBA" id="ARBA00000909"/>
    </source>
</evidence>
<keyword evidence="5 17" id="KW-0479">Metal-binding</keyword>
<dbReference type="EC" id="5.1.99.6" evidence="17"/>
<dbReference type="GO" id="GO:0046872">
    <property type="term" value="F:metal ion binding"/>
    <property type="evidence" value="ECO:0007669"/>
    <property type="project" value="UniProtKB-UniRule"/>
</dbReference>
<dbReference type="Gene3D" id="3.40.1190.20">
    <property type="match status" value="1"/>
</dbReference>
<dbReference type="EMBL" id="LSDK01000153">
    <property type="protein sequence ID" value="KXB72795.1"/>
    <property type="molecule type" value="Genomic_DNA"/>
</dbReference>
<dbReference type="GO" id="GO:0052855">
    <property type="term" value="F:ADP-dependent NAD(P)H-hydrate dehydratase activity"/>
    <property type="evidence" value="ECO:0007669"/>
    <property type="project" value="UniProtKB-UniRule"/>
</dbReference>
<dbReference type="GO" id="GO:0110051">
    <property type="term" value="P:metabolite repair"/>
    <property type="evidence" value="ECO:0007669"/>
    <property type="project" value="TreeGrafter"/>
</dbReference>